<feature type="domain" description="CBS" evidence="2">
    <location>
        <begin position="1"/>
        <end position="59"/>
    </location>
</feature>
<evidence type="ECO:0000256" key="1">
    <source>
        <dbReference type="PROSITE-ProRule" id="PRU00703"/>
    </source>
</evidence>
<evidence type="ECO:0000259" key="2">
    <source>
        <dbReference type="PROSITE" id="PS51371"/>
    </source>
</evidence>
<dbReference type="InterPro" id="IPR000644">
    <property type="entry name" value="CBS_dom"/>
</dbReference>
<dbReference type="Proteomes" id="UP000422764">
    <property type="component" value="Chromosome"/>
</dbReference>
<keyword evidence="1" id="KW-0129">CBS domain</keyword>
<dbReference type="SMART" id="SM00116">
    <property type="entry name" value="CBS"/>
    <property type="match status" value="1"/>
</dbReference>
<dbReference type="AlphaFoldDB" id="A0A6I6F0U5"/>
<gene>
    <name evidence="3" type="ORF">GOM49_01475</name>
</gene>
<protein>
    <submittedName>
        <fullName evidence="3">CBS domain-containing protein</fullName>
    </submittedName>
</protein>
<organism evidence="3 4">
    <name type="scientific">Clostridium bovifaecis</name>
    <dbReference type="NCBI Taxonomy" id="2184719"/>
    <lineage>
        <taxon>Bacteria</taxon>
        <taxon>Bacillati</taxon>
        <taxon>Bacillota</taxon>
        <taxon>Clostridia</taxon>
        <taxon>Eubacteriales</taxon>
        <taxon>Clostridiaceae</taxon>
        <taxon>Clostridium</taxon>
    </lineage>
</organism>
<proteinExistence type="predicted"/>
<accession>A0A6I6F0U5</accession>
<dbReference type="SUPFAM" id="SSF54631">
    <property type="entry name" value="CBS-domain pair"/>
    <property type="match status" value="1"/>
</dbReference>
<dbReference type="EMBL" id="CP046522">
    <property type="protein sequence ID" value="QGU93978.1"/>
    <property type="molecule type" value="Genomic_DNA"/>
</dbReference>
<dbReference type="Pfam" id="PF00571">
    <property type="entry name" value="CBS"/>
    <property type="match status" value="1"/>
</dbReference>
<name>A0A6I6F0U5_9CLOT</name>
<reference evidence="3 4" key="1">
    <citation type="submission" date="2019-12" db="EMBL/GenBank/DDBJ databases">
        <title>Genome sequenceing of Clostridium bovifaecis.</title>
        <authorList>
            <person name="Yao Y."/>
        </authorList>
    </citation>
    <scope>NUCLEOTIDE SEQUENCE [LARGE SCALE GENOMIC DNA]</scope>
    <source>
        <strain evidence="3 4">BXX</strain>
    </source>
</reference>
<evidence type="ECO:0000313" key="3">
    <source>
        <dbReference type="EMBL" id="QGU93978.1"/>
    </source>
</evidence>
<keyword evidence="4" id="KW-1185">Reference proteome</keyword>
<dbReference type="Gene3D" id="3.10.580.10">
    <property type="entry name" value="CBS-domain"/>
    <property type="match status" value="1"/>
</dbReference>
<dbReference type="PROSITE" id="PS51371">
    <property type="entry name" value="CBS"/>
    <property type="match status" value="1"/>
</dbReference>
<dbReference type="InterPro" id="IPR046342">
    <property type="entry name" value="CBS_dom_sf"/>
</dbReference>
<evidence type="ECO:0000313" key="4">
    <source>
        <dbReference type="Proteomes" id="UP000422764"/>
    </source>
</evidence>
<sequence>MIEKDVICVKKDESIVDILKVINEKKVGYIPVVDDDKTLVGLITRSSLISVLSGQFLDEEEVGA</sequence>